<feature type="binding site" evidence="5">
    <location>
        <position position="155"/>
    </location>
    <ligand>
        <name>Mn(2+)</name>
        <dbReference type="ChEBI" id="CHEBI:29035"/>
        <label>1</label>
    </ligand>
</feature>
<evidence type="ECO:0000256" key="6">
    <source>
        <dbReference type="NCBIfam" id="TIGR01227"/>
    </source>
</evidence>
<evidence type="ECO:0000256" key="5">
    <source>
        <dbReference type="HAMAP-Rule" id="MF_00737"/>
    </source>
</evidence>
<dbReference type="PRINTS" id="PR00116">
    <property type="entry name" value="ARGINASE"/>
</dbReference>
<evidence type="ECO:0000256" key="3">
    <source>
        <dbReference type="ARBA" id="ARBA00022808"/>
    </source>
</evidence>
<comment type="caution">
    <text evidence="8">The sequence shown here is derived from an EMBL/GenBank/DDBJ whole genome shotgun (WGS) entry which is preliminary data.</text>
</comment>
<reference evidence="8" key="1">
    <citation type="submission" date="2023-05" db="EMBL/GenBank/DDBJ databases">
        <title>Whole genome sequence of Commensalibacter sp.</title>
        <authorList>
            <person name="Charoenyingcharoen P."/>
            <person name="Yukphan P."/>
        </authorList>
    </citation>
    <scope>NUCLEOTIDE SEQUENCE</scope>
    <source>
        <strain evidence="8">TBRC 10068</strain>
    </source>
</reference>
<dbReference type="Proteomes" id="UP001431775">
    <property type="component" value="Unassembled WGS sequence"/>
</dbReference>
<dbReference type="CDD" id="cd09988">
    <property type="entry name" value="Formimidoylglutamase"/>
    <property type="match status" value="1"/>
</dbReference>
<feature type="binding site" evidence="5">
    <location>
        <position position="157"/>
    </location>
    <ligand>
        <name>Mn(2+)</name>
        <dbReference type="ChEBI" id="CHEBI:29035"/>
        <label>2</label>
    </ligand>
</feature>
<evidence type="ECO:0000256" key="4">
    <source>
        <dbReference type="ARBA" id="ARBA00023211"/>
    </source>
</evidence>
<keyword evidence="3 5" id="KW-0369">Histidine metabolism</keyword>
<keyword evidence="4 5" id="KW-0464">Manganese</keyword>
<keyword evidence="2 5" id="KW-0378">Hydrolase</keyword>
<evidence type="ECO:0000256" key="2">
    <source>
        <dbReference type="ARBA" id="ARBA00022801"/>
    </source>
</evidence>
<accession>A0ABT6QAL3</accession>
<evidence type="ECO:0000313" key="9">
    <source>
        <dbReference type="Proteomes" id="UP001431775"/>
    </source>
</evidence>
<evidence type="ECO:0000313" key="8">
    <source>
        <dbReference type="EMBL" id="MDI2113821.1"/>
    </source>
</evidence>
<organism evidence="8 9">
    <name type="scientific">Commensalibacter nepenthis</name>
    <dbReference type="NCBI Taxonomy" id="3043872"/>
    <lineage>
        <taxon>Bacteria</taxon>
        <taxon>Pseudomonadati</taxon>
        <taxon>Pseudomonadota</taxon>
        <taxon>Alphaproteobacteria</taxon>
        <taxon>Acetobacterales</taxon>
        <taxon>Acetobacteraceae</taxon>
    </lineage>
</organism>
<dbReference type="InterPro" id="IPR023696">
    <property type="entry name" value="Ureohydrolase_dom_sf"/>
</dbReference>
<feature type="binding site" evidence="5">
    <location>
        <position position="246"/>
    </location>
    <ligand>
        <name>Mn(2+)</name>
        <dbReference type="ChEBI" id="CHEBI:29035"/>
        <label>2</label>
    </ligand>
</feature>
<comment type="cofactor">
    <cofactor evidence="5">
        <name>Mn(2+)</name>
        <dbReference type="ChEBI" id="CHEBI:29035"/>
    </cofactor>
    <text evidence="5">Binds 2 manganese ions per subunit.</text>
</comment>
<dbReference type="NCBIfam" id="TIGR01227">
    <property type="entry name" value="hutG"/>
    <property type="match status" value="1"/>
</dbReference>
<dbReference type="EC" id="3.5.3.8" evidence="5 6"/>
<dbReference type="HAMAP" id="MF_00737">
    <property type="entry name" value="Formimidoylglutam"/>
    <property type="match status" value="1"/>
</dbReference>
<dbReference type="EMBL" id="JASBAN010000002">
    <property type="protein sequence ID" value="MDI2113821.1"/>
    <property type="molecule type" value="Genomic_DNA"/>
</dbReference>
<dbReference type="InterPro" id="IPR005923">
    <property type="entry name" value="HutG"/>
</dbReference>
<dbReference type="PANTHER" id="PTHR11358:SF35">
    <property type="entry name" value="FORMIMIDOYLGLUTAMASE"/>
    <property type="match status" value="1"/>
</dbReference>
<feature type="binding site" evidence="5">
    <location>
        <position position="159"/>
    </location>
    <ligand>
        <name>Mn(2+)</name>
        <dbReference type="ChEBI" id="CHEBI:29035"/>
        <label>1</label>
    </ligand>
</feature>
<comment type="catalytic activity">
    <reaction evidence="5">
        <text>N-formimidoyl-L-glutamate + H2O = formamide + L-glutamate</text>
        <dbReference type="Rhea" id="RHEA:22492"/>
        <dbReference type="ChEBI" id="CHEBI:15377"/>
        <dbReference type="ChEBI" id="CHEBI:16397"/>
        <dbReference type="ChEBI" id="CHEBI:29985"/>
        <dbReference type="ChEBI" id="CHEBI:58928"/>
        <dbReference type="EC" id="3.5.3.8"/>
    </reaction>
</comment>
<comment type="pathway">
    <text evidence="5">Amino-acid degradation; L-histidine degradation into L-glutamate; L-glutamate from N-formimidoyl-L-glutamate (hydrolase route): step 1/1.</text>
</comment>
<evidence type="ECO:0000256" key="7">
    <source>
        <dbReference type="PROSITE-ProRule" id="PRU00742"/>
    </source>
</evidence>
<keyword evidence="9" id="KW-1185">Reference proteome</keyword>
<proteinExistence type="inferred from homology"/>
<protein>
    <recommendedName>
        <fullName evidence="5 6">Formimidoylglutamase</fullName>
        <ecNumber evidence="5 6">3.5.3.8</ecNumber>
    </recommendedName>
    <alternativeName>
        <fullName evidence="5">Formiminoglutamase</fullName>
    </alternativeName>
    <alternativeName>
        <fullName evidence="5">Formiminoglutamate hydrolase</fullName>
    </alternativeName>
</protein>
<evidence type="ECO:0000256" key="1">
    <source>
        <dbReference type="ARBA" id="ARBA00022723"/>
    </source>
</evidence>
<dbReference type="SUPFAM" id="SSF52768">
    <property type="entry name" value="Arginase/deacetylase"/>
    <property type="match status" value="1"/>
</dbReference>
<dbReference type="GO" id="GO:0050415">
    <property type="term" value="F:formimidoylglutamase activity"/>
    <property type="evidence" value="ECO:0007669"/>
    <property type="project" value="UniProtKB-EC"/>
</dbReference>
<dbReference type="Pfam" id="PF00491">
    <property type="entry name" value="Arginase"/>
    <property type="match status" value="1"/>
</dbReference>
<dbReference type="InterPro" id="IPR006035">
    <property type="entry name" value="Ureohydrolase"/>
</dbReference>
<dbReference type="PROSITE" id="PS51409">
    <property type="entry name" value="ARGINASE_2"/>
    <property type="match status" value="1"/>
</dbReference>
<dbReference type="RefSeq" id="WP_281463467.1">
    <property type="nucleotide sequence ID" value="NZ_JASBAN010000002.1"/>
</dbReference>
<keyword evidence="1 5" id="KW-0479">Metal-binding</keyword>
<gene>
    <name evidence="5 8" type="primary">hutG</name>
    <name evidence="8" type="ORF">QJV33_11130</name>
</gene>
<dbReference type="Gene3D" id="3.40.800.10">
    <property type="entry name" value="Ureohydrolase domain"/>
    <property type="match status" value="1"/>
</dbReference>
<dbReference type="PANTHER" id="PTHR11358">
    <property type="entry name" value="ARGINASE/AGMATINASE"/>
    <property type="match status" value="1"/>
</dbReference>
<feature type="binding site" evidence="5">
    <location>
        <position position="155"/>
    </location>
    <ligand>
        <name>Mn(2+)</name>
        <dbReference type="ChEBI" id="CHEBI:29035"/>
        <label>2</label>
    </ligand>
</feature>
<feature type="binding site" evidence="5">
    <location>
        <position position="246"/>
    </location>
    <ligand>
        <name>Mn(2+)</name>
        <dbReference type="ChEBI" id="CHEBI:29035"/>
        <label>1</label>
    </ligand>
</feature>
<name>A0ABT6QAL3_9PROT</name>
<sequence>MAHHFWKATEKNIWSGRNDREEGPSALRLFQIIKVAKNFLPNHYLHHIAFMGFMCDEGVRLNKGRVGAANAPDILRKSLGNLAAHTIHQIVDFGNILFNQDLNTSQQYLAQSIKECQNLELKTLVLGGGHETAYGHGLGIYQSHIGKKIGIINFDAHLDLRNSSTTSSGTPFKQLAHFCQQQDIEFNYLCIGASLASNTQSLLETAHKLNVHIIWDTECHFNRLDFIQKQLHDFIKAVDIIYLTIDLDVLPLSIMSAVSAPAAYGVDLSILLTLAEEIKATNKLKAVDFVEFNPDLDKDGLCARVAARFIWQILFNWK</sequence>
<feature type="binding site" evidence="5">
    <location>
        <position position="248"/>
    </location>
    <ligand>
        <name>Mn(2+)</name>
        <dbReference type="ChEBI" id="CHEBI:29035"/>
        <label>2</label>
    </ligand>
</feature>
<comment type="similarity">
    <text evidence="5 7">Belongs to the arginase family.</text>
</comment>
<feature type="binding site" evidence="5">
    <location>
        <position position="130"/>
    </location>
    <ligand>
        <name>Mn(2+)</name>
        <dbReference type="ChEBI" id="CHEBI:29035"/>
        <label>1</label>
    </ligand>
</feature>
<comment type="function">
    <text evidence="5">Catalyzes the conversion of N-formimidoyl-L-glutamate to L-glutamate and formamide.</text>
</comment>